<dbReference type="AlphaFoldDB" id="A0A316YZ76"/>
<feature type="chain" id="PRO_5016455324" evidence="1">
    <location>
        <begin position="24"/>
        <end position="80"/>
    </location>
</feature>
<sequence length="80" mass="8985">MRFLILTLAMSLFLTELSVQCQAKSLHTLHRHQAILAKRSAAFINTNANVDVAMEKAMLMTPRPPKAYFKRALLLSTTVV</sequence>
<dbReference type="InParanoid" id="A0A316YZ76"/>
<evidence type="ECO:0000256" key="1">
    <source>
        <dbReference type="SAM" id="SignalP"/>
    </source>
</evidence>
<reference evidence="2 3" key="1">
    <citation type="journal article" date="2018" name="Mol. Biol. Evol.">
        <title>Broad Genomic Sampling Reveals a Smut Pathogenic Ancestry of the Fungal Clade Ustilaginomycotina.</title>
        <authorList>
            <person name="Kijpornyongpan T."/>
            <person name="Mondo S.J."/>
            <person name="Barry K."/>
            <person name="Sandor L."/>
            <person name="Lee J."/>
            <person name="Lipzen A."/>
            <person name="Pangilinan J."/>
            <person name="LaButti K."/>
            <person name="Hainaut M."/>
            <person name="Henrissat B."/>
            <person name="Grigoriev I.V."/>
            <person name="Spatafora J.W."/>
            <person name="Aime M.C."/>
        </authorList>
    </citation>
    <scope>NUCLEOTIDE SEQUENCE [LARGE SCALE GENOMIC DNA]</scope>
    <source>
        <strain evidence="2 3">MCA 4198</strain>
    </source>
</reference>
<evidence type="ECO:0000313" key="2">
    <source>
        <dbReference type="EMBL" id="PWN93353.1"/>
    </source>
</evidence>
<feature type="signal peptide" evidence="1">
    <location>
        <begin position="1"/>
        <end position="23"/>
    </location>
</feature>
<evidence type="ECO:0000313" key="3">
    <source>
        <dbReference type="Proteomes" id="UP000245768"/>
    </source>
</evidence>
<dbReference type="GeneID" id="37040313"/>
<protein>
    <submittedName>
        <fullName evidence="2">Uncharacterized protein</fullName>
    </submittedName>
</protein>
<dbReference type="RefSeq" id="XP_025380551.1">
    <property type="nucleotide sequence ID" value="XM_025518397.1"/>
</dbReference>
<gene>
    <name evidence="2" type="ORF">FA10DRAFT_19505</name>
</gene>
<accession>A0A316YZ76</accession>
<dbReference type="EMBL" id="KZ819634">
    <property type="protein sequence ID" value="PWN93353.1"/>
    <property type="molecule type" value="Genomic_DNA"/>
</dbReference>
<keyword evidence="1" id="KW-0732">Signal</keyword>
<name>A0A316YZ76_9BASI</name>
<proteinExistence type="predicted"/>
<dbReference type="Proteomes" id="UP000245768">
    <property type="component" value="Unassembled WGS sequence"/>
</dbReference>
<keyword evidence="3" id="KW-1185">Reference proteome</keyword>
<organism evidence="2 3">
    <name type="scientific">Acaromyces ingoldii</name>
    <dbReference type="NCBI Taxonomy" id="215250"/>
    <lineage>
        <taxon>Eukaryota</taxon>
        <taxon>Fungi</taxon>
        <taxon>Dikarya</taxon>
        <taxon>Basidiomycota</taxon>
        <taxon>Ustilaginomycotina</taxon>
        <taxon>Exobasidiomycetes</taxon>
        <taxon>Exobasidiales</taxon>
        <taxon>Cryptobasidiaceae</taxon>
        <taxon>Acaromyces</taxon>
    </lineage>
</organism>